<protein>
    <submittedName>
        <fullName evidence="9">DMT family transporter</fullName>
    </submittedName>
</protein>
<feature type="transmembrane region" description="Helical" evidence="7">
    <location>
        <begin position="186"/>
        <end position="208"/>
    </location>
</feature>
<dbReference type="InterPro" id="IPR037185">
    <property type="entry name" value="EmrE-like"/>
</dbReference>
<keyword evidence="5 7" id="KW-0472">Membrane</keyword>
<evidence type="ECO:0000256" key="1">
    <source>
        <dbReference type="ARBA" id="ARBA00004127"/>
    </source>
</evidence>
<keyword evidence="10" id="KW-1185">Reference proteome</keyword>
<evidence type="ECO:0000256" key="6">
    <source>
        <dbReference type="SAM" id="MobiDB-lite"/>
    </source>
</evidence>
<evidence type="ECO:0000259" key="8">
    <source>
        <dbReference type="Pfam" id="PF00892"/>
    </source>
</evidence>
<organism evidence="9 10">
    <name type="scientific">Paenibacillus wenxiniae</name>
    <dbReference type="NCBI Taxonomy" id="1636843"/>
    <lineage>
        <taxon>Bacteria</taxon>
        <taxon>Bacillati</taxon>
        <taxon>Bacillota</taxon>
        <taxon>Bacilli</taxon>
        <taxon>Bacillales</taxon>
        <taxon>Paenibacillaceae</taxon>
        <taxon>Paenibacillus</taxon>
    </lineage>
</organism>
<dbReference type="InterPro" id="IPR050638">
    <property type="entry name" value="AA-Vitamin_Transporters"/>
</dbReference>
<feature type="transmembrane region" description="Helical" evidence="7">
    <location>
        <begin position="220"/>
        <end position="240"/>
    </location>
</feature>
<evidence type="ECO:0000256" key="4">
    <source>
        <dbReference type="ARBA" id="ARBA00022989"/>
    </source>
</evidence>
<accession>A0ABW4RH27</accession>
<feature type="domain" description="EamA" evidence="8">
    <location>
        <begin position="17"/>
        <end position="143"/>
    </location>
</feature>
<feature type="transmembrane region" description="Helical" evidence="7">
    <location>
        <begin position="154"/>
        <end position="174"/>
    </location>
</feature>
<keyword evidence="4 7" id="KW-1133">Transmembrane helix</keyword>
<evidence type="ECO:0000313" key="9">
    <source>
        <dbReference type="EMBL" id="MFD1885481.1"/>
    </source>
</evidence>
<comment type="subcellular location">
    <subcellularLocation>
        <location evidence="1">Endomembrane system</location>
        <topology evidence="1">Multi-pass membrane protein</topology>
    </subcellularLocation>
</comment>
<evidence type="ECO:0000313" key="10">
    <source>
        <dbReference type="Proteomes" id="UP001597233"/>
    </source>
</evidence>
<feature type="transmembrane region" description="Helical" evidence="7">
    <location>
        <begin position="71"/>
        <end position="93"/>
    </location>
</feature>
<sequence>MKTTIHTREHWIPLEVLYVIGIIAISFSSIFIRWSDANVSVIAMYRLYFTDLLLLPLALRHYRALLNIPLRVWLMLALSGLMLALHFLFWMGSLRLTTVASSTVILTLEPIMVVIGSYFLFKTRTNRYMIIGMALAVIGSVAIGWGDFTVSGTAFQGDMLSFFGTIAVAIHMLISKQVRAYMDALVYNFWVFFMAATVLALYNIAQGIPFTGYEARDWGVFWLLALVPTLFGHYLFNWLLKYMNAGAVSMAVLGEPVFSSLLAFWLLGEALTGIQLGAGTLILIGVWVFIRFGNEKEKTLVPPDIMAPEHELGDDSPSAHPSSTTRLHTQTDKK</sequence>
<keyword evidence="3 7" id="KW-0812">Transmembrane</keyword>
<feature type="region of interest" description="Disordered" evidence="6">
    <location>
        <begin position="304"/>
        <end position="334"/>
    </location>
</feature>
<feature type="transmembrane region" description="Helical" evidence="7">
    <location>
        <begin position="128"/>
        <end position="148"/>
    </location>
</feature>
<feature type="transmembrane region" description="Helical" evidence="7">
    <location>
        <begin position="12"/>
        <end position="32"/>
    </location>
</feature>
<gene>
    <name evidence="9" type="ORF">ACFSC9_08055</name>
</gene>
<evidence type="ECO:0000256" key="7">
    <source>
        <dbReference type="SAM" id="Phobius"/>
    </source>
</evidence>
<feature type="transmembrane region" description="Helical" evidence="7">
    <location>
        <begin position="99"/>
        <end position="121"/>
    </location>
</feature>
<dbReference type="PANTHER" id="PTHR32322">
    <property type="entry name" value="INNER MEMBRANE TRANSPORTER"/>
    <property type="match status" value="1"/>
</dbReference>
<dbReference type="EMBL" id="JBHUEH010000011">
    <property type="protein sequence ID" value="MFD1885481.1"/>
    <property type="molecule type" value="Genomic_DNA"/>
</dbReference>
<feature type="compositionally biased region" description="Polar residues" evidence="6">
    <location>
        <begin position="319"/>
        <end position="328"/>
    </location>
</feature>
<dbReference type="Proteomes" id="UP001597233">
    <property type="component" value="Unassembled WGS sequence"/>
</dbReference>
<comment type="caution">
    <text evidence="9">The sequence shown here is derived from an EMBL/GenBank/DDBJ whole genome shotgun (WGS) entry which is preliminary data.</text>
</comment>
<evidence type="ECO:0000256" key="2">
    <source>
        <dbReference type="ARBA" id="ARBA00007362"/>
    </source>
</evidence>
<feature type="transmembrane region" description="Helical" evidence="7">
    <location>
        <begin position="38"/>
        <end position="59"/>
    </location>
</feature>
<dbReference type="Pfam" id="PF00892">
    <property type="entry name" value="EamA"/>
    <property type="match status" value="2"/>
</dbReference>
<evidence type="ECO:0000256" key="3">
    <source>
        <dbReference type="ARBA" id="ARBA00022692"/>
    </source>
</evidence>
<proteinExistence type="inferred from homology"/>
<name>A0ABW4RH27_9BACL</name>
<comment type="similarity">
    <text evidence="2">Belongs to the EamA transporter family.</text>
</comment>
<dbReference type="RefSeq" id="WP_347325750.1">
    <property type="nucleotide sequence ID" value="NZ_JBCGUH010000007.1"/>
</dbReference>
<evidence type="ECO:0000256" key="5">
    <source>
        <dbReference type="ARBA" id="ARBA00023136"/>
    </source>
</evidence>
<dbReference type="PANTHER" id="PTHR32322:SF2">
    <property type="entry name" value="EAMA DOMAIN-CONTAINING PROTEIN"/>
    <property type="match status" value="1"/>
</dbReference>
<feature type="transmembrane region" description="Helical" evidence="7">
    <location>
        <begin position="273"/>
        <end position="290"/>
    </location>
</feature>
<feature type="transmembrane region" description="Helical" evidence="7">
    <location>
        <begin position="247"/>
        <end position="267"/>
    </location>
</feature>
<dbReference type="SUPFAM" id="SSF103481">
    <property type="entry name" value="Multidrug resistance efflux transporter EmrE"/>
    <property type="match status" value="2"/>
</dbReference>
<feature type="domain" description="EamA" evidence="8">
    <location>
        <begin position="157"/>
        <end position="290"/>
    </location>
</feature>
<reference evidence="10" key="1">
    <citation type="journal article" date="2019" name="Int. J. Syst. Evol. Microbiol.">
        <title>The Global Catalogue of Microorganisms (GCM) 10K type strain sequencing project: providing services to taxonomists for standard genome sequencing and annotation.</title>
        <authorList>
            <consortium name="The Broad Institute Genomics Platform"/>
            <consortium name="The Broad Institute Genome Sequencing Center for Infectious Disease"/>
            <person name="Wu L."/>
            <person name="Ma J."/>
        </authorList>
    </citation>
    <scope>NUCLEOTIDE SEQUENCE [LARGE SCALE GENOMIC DNA]</scope>
    <source>
        <strain evidence="10">CCUG 54950</strain>
    </source>
</reference>
<dbReference type="InterPro" id="IPR000620">
    <property type="entry name" value="EamA_dom"/>
</dbReference>